<gene>
    <name evidence="4" type="primary">LOC112459228</name>
</gene>
<dbReference type="Gene3D" id="2.40.70.10">
    <property type="entry name" value="Acid Proteases"/>
    <property type="match status" value="1"/>
</dbReference>
<organism evidence="3 4">
    <name type="scientific">Temnothorax curvispinosus</name>
    <dbReference type="NCBI Taxonomy" id="300111"/>
    <lineage>
        <taxon>Eukaryota</taxon>
        <taxon>Metazoa</taxon>
        <taxon>Ecdysozoa</taxon>
        <taxon>Arthropoda</taxon>
        <taxon>Hexapoda</taxon>
        <taxon>Insecta</taxon>
        <taxon>Pterygota</taxon>
        <taxon>Neoptera</taxon>
        <taxon>Endopterygota</taxon>
        <taxon>Hymenoptera</taxon>
        <taxon>Apocrita</taxon>
        <taxon>Aculeata</taxon>
        <taxon>Formicoidea</taxon>
        <taxon>Formicidae</taxon>
        <taxon>Myrmicinae</taxon>
        <taxon>Temnothorax</taxon>
    </lineage>
</organism>
<protein>
    <submittedName>
        <fullName evidence="4">Uncharacterized protein LOC112459228</fullName>
    </submittedName>
</protein>
<dbReference type="SUPFAM" id="SSF50630">
    <property type="entry name" value="Acid proteases"/>
    <property type="match status" value="1"/>
</dbReference>
<dbReference type="Gene3D" id="3.10.10.10">
    <property type="entry name" value="HIV Type 1 Reverse Transcriptase, subunit A, domain 1"/>
    <property type="match status" value="1"/>
</dbReference>
<dbReference type="AlphaFoldDB" id="A0A6J1Q9T4"/>
<sequence length="1176" mass="131404">MERLINSQRDIYGRIARTVENLRKTGAAKISLPLVRSTLSVLEGKWAKFQAQHDRLQEEFGEEFDRNKYNTEDFLSTVETAYIQQRTKLLEYEEKLGEPKVLDDSKSRAGQATSRNVLPRIQMPEFSGKFEDWPAFRDLFSSIVVTDDALSKVEKFHYLKTSVKGDAEQLIKSLPSTEENFERAWSILNDHFENKRLLVRAYLAAFTSLPKMKGESVADLRRIFHGVVSTVGALEGIRRPITDGTDLFVHMVVELLDSKTRREWESSLGKTVVPPSYEELRDFLQEQLMTQEVLRVARGETSSGKPAFCEQYKRKTAQERREVATTHQRCLNCLGRHLIGECTSTKTCYKCSGRHHTSLHDAFSAVALPAPGTSSTPTAHVAKRLSAECAPVLLATARVLVMNCHGEYHPVRALVDPGSETSLISESLAQRLRLPRTPTSVAIYGVGGLRTGCARGRVAVTFASRVGQYTLTVSSLVLPKLSVYSGAAESGSGSWPHVDGLTLADPEFRARDPVELLLGAEAYASIILEDLRRGGPLEPIAHRTQLGWILMGAVGGCHAALTVSSLQCSATDELTEVIRRFWECEEPPRAPLPLTPDEQECEDFFARTCERLPCGRYQVRLPVRLELPDLSSTRRAASRMLEVMECRFERDPAFRVMYHDFMEEYLALGHMTPSAVERGVNACFLPHHGVLKGSGPDVKIRVVFNGSARTAAGQSLNDFLHAGPNLLPALADVLTRWRRHRYVFTADIVKMYRQIQVHPADRHLQMILWKQLEHALNTVTYGQKDAPYLALKTMDRLAEDERSRFPLGAKAVQSDRYVDNVLSGASTLDKCRRLREQVASLCLAGGFPLRKWAANNEALLEDVPLEHRLRPTACASLPSDDCSVLGLRWSPGSDDFALTVLKSDVVSPTKRSVLSRTARLFDPLGWLAPVIIKAKLLIQAAWLQRLDWDAPLAPPDAAAWTNLEEELPVLEQVRVPRWFGLDGSENTVELHGFSDASERAYAAVVYLRVTIAGKPYLSIVAAKTKVAPLKQVTLARLELSAACLLTKVAEHVRVVLRLESAPFFFWTDSMVTLGWIRGHPTRWTTFVANRVAEIQRASPTIQWRHVPGGQNPADCASRGLSPRELLDHPLWWSGPDFLARGSADWPMEPGLPEHVELPEQRALRLDVSMEDAPLLT</sequence>
<name>A0A6J1Q9T4_9HYME</name>
<proteinExistence type="predicted"/>
<evidence type="ECO:0000259" key="2">
    <source>
        <dbReference type="PROSITE" id="PS50175"/>
    </source>
</evidence>
<dbReference type="InterPro" id="IPR021109">
    <property type="entry name" value="Peptidase_aspartic_dom_sf"/>
</dbReference>
<dbReference type="Pfam" id="PF03564">
    <property type="entry name" value="DUF1759"/>
    <property type="match status" value="1"/>
</dbReference>
<keyword evidence="1" id="KW-0378">Hydrolase</keyword>
<dbReference type="Proteomes" id="UP000504618">
    <property type="component" value="Unplaced"/>
</dbReference>
<feature type="domain" description="Peptidase A2" evidence="2">
    <location>
        <begin position="411"/>
        <end position="448"/>
    </location>
</feature>
<dbReference type="PROSITE" id="PS50175">
    <property type="entry name" value="ASP_PROT_RETROV"/>
    <property type="match status" value="1"/>
</dbReference>
<dbReference type="OrthoDB" id="8065733at2759"/>
<dbReference type="SUPFAM" id="SSF56672">
    <property type="entry name" value="DNA/RNA polymerases"/>
    <property type="match status" value="1"/>
</dbReference>
<dbReference type="PANTHER" id="PTHR47331:SF1">
    <property type="entry name" value="GAG-LIKE PROTEIN"/>
    <property type="match status" value="1"/>
</dbReference>
<dbReference type="CDD" id="cd00303">
    <property type="entry name" value="retropepsin_like"/>
    <property type="match status" value="1"/>
</dbReference>
<dbReference type="GeneID" id="112459228"/>
<dbReference type="RefSeq" id="XP_024879014.1">
    <property type="nucleotide sequence ID" value="XM_025023246.1"/>
</dbReference>
<dbReference type="Pfam" id="PF05380">
    <property type="entry name" value="Peptidase_A17"/>
    <property type="match status" value="1"/>
</dbReference>
<dbReference type="PANTHER" id="PTHR47331">
    <property type="entry name" value="PHD-TYPE DOMAIN-CONTAINING PROTEIN"/>
    <property type="match status" value="1"/>
</dbReference>
<dbReference type="InterPro" id="IPR005312">
    <property type="entry name" value="DUF1759"/>
</dbReference>
<dbReference type="GO" id="GO:0004190">
    <property type="term" value="F:aspartic-type endopeptidase activity"/>
    <property type="evidence" value="ECO:0007669"/>
    <property type="project" value="InterPro"/>
</dbReference>
<accession>A0A6J1Q9T4</accession>
<dbReference type="InterPro" id="IPR043128">
    <property type="entry name" value="Rev_trsase/Diguanyl_cyclase"/>
</dbReference>
<dbReference type="InterPro" id="IPR008042">
    <property type="entry name" value="Retrotrans_Pao"/>
</dbReference>
<dbReference type="Pfam" id="PF13650">
    <property type="entry name" value="Asp_protease_2"/>
    <property type="match status" value="1"/>
</dbReference>
<evidence type="ECO:0000313" key="4">
    <source>
        <dbReference type="RefSeq" id="XP_024879014.1"/>
    </source>
</evidence>
<dbReference type="InterPro" id="IPR001995">
    <property type="entry name" value="Peptidase_A2_cat"/>
</dbReference>
<evidence type="ECO:0000256" key="1">
    <source>
        <dbReference type="ARBA" id="ARBA00022801"/>
    </source>
</evidence>
<dbReference type="Gene3D" id="3.30.70.270">
    <property type="match status" value="1"/>
</dbReference>
<dbReference type="InterPro" id="IPR043502">
    <property type="entry name" value="DNA/RNA_pol_sf"/>
</dbReference>
<reference evidence="4" key="1">
    <citation type="submission" date="2025-08" db="UniProtKB">
        <authorList>
            <consortium name="RefSeq"/>
        </authorList>
    </citation>
    <scope>IDENTIFICATION</scope>
    <source>
        <tissue evidence="4">Whole body</tissue>
    </source>
</reference>
<keyword evidence="3" id="KW-1185">Reference proteome</keyword>
<dbReference type="GO" id="GO:0006508">
    <property type="term" value="P:proteolysis"/>
    <property type="evidence" value="ECO:0007669"/>
    <property type="project" value="InterPro"/>
</dbReference>
<evidence type="ECO:0000313" key="3">
    <source>
        <dbReference type="Proteomes" id="UP000504618"/>
    </source>
</evidence>
<dbReference type="GO" id="GO:0071897">
    <property type="term" value="P:DNA biosynthetic process"/>
    <property type="evidence" value="ECO:0007669"/>
    <property type="project" value="UniProtKB-ARBA"/>
</dbReference>